<reference evidence="5" key="1">
    <citation type="submission" date="2025-08" db="UniProtKB">
        <authorList>
            <consortium name="RefSeq"/>
        </authorList>
    </citation>
    <scope>IDENTIFICATION</scope>
    <source>
        <tissue evidence="5">Young leaves</tissue>
    </source>
</reference>
<name>A0A6J1K0W2_CUCMA</name>
<proteinExistence type="inferred from homology"/>
<dbReference type="SUPFAM" id="SSF55347">
    <property type="entry name" value="Glyceraldehyde-3-phosphate dehydrogenase-like, C-terminal domain"/>
    <property type="match status" value="1"/>
</dbReference>
<evidence type="ECO:0000259" key="3">
    <source>
        <dbReference type="Pfam" id="PF22725"/>
    </source>
</evidence>
<feature type="domain" description="GFO/IDH/MocA-like oxidoreductase" evidence="3">
    <location>
        <begin position="145"/>
        <end position="259"/>
    </location>
</feature>
<dbReference type="Gene3D" id="3.30.360.10">
    <property type="entry name" value="Dihydrodipicolinate Reductase, domain 2"/>
    <property type="match status" value="1"/>
</dbReference>
<dbReference type="OrthoDB" id="2129491at2759"/>
<dbReference type="Proteomes" id="UP000504608">
    <property type="component" value="Unplaced"/>
</dbReference>
<sequence length="360" mass="39366">MTNKPVRFGILGAAKIARKVCRAIADAPNATLSAIGSRSVEKASKFASDNGLSAEVKIYGSYEAVVDDPEIDAVYVPLPTSLHLRWAVVAAKKKKHLLLEKPVALNVAEFDEIAAACEGNGVQFMDGTMWMHHPRTPKITEFLSDADQFGQLKMVNSIYTYAADSEFIANDIRIKPDLDGLGALGDVGWYCIRSILFAADFQLPTTVVALPNPVLNESGVILSCGSSLFWDDGKVATFHCSFLSNLTMDTTVIGTNGTLNLNDLVIPYEEKETYFFTSSNSRFNELATGWKPVPSKHVVPTELSQEACMVGEFSRLVKEIKEKGSKPEKKWPSISRKTQLVIDAVKASLDRGSKLVEVGR</sequence>
<dbReference type="SUPFAM" id="SSF51735">
    <property type="entry name" value="NAD(P)-binding Rossmann-fold domains"/>
    <property type="match status" value="1"/>
</dbReference>
<evidence type="ECO:0000259" key="2">
    <source>
        <dbReference type="Pfam" id="PF01408"/>
    </source>
</evidence>
<dbReference type="RefSeq" id="XP_022993714.1">
    <property type="nucleotide sequence ID" value="XM_023137946.1"/>
</dbReference>
<protein>
    <submittedName>
        <fullName evidence="5">Uncharacterized oxidoreductase At4g09670-like</fullName>
    </submittedName>
</protein>
<evidence type="ECO:0000256" key="1">
    <source>
        <dbReference type="ARBA" id="ARBA00010928"/>
    </source>
</evidence>
<dbReference type="Pfam" id="PF22725">
    <property type="entry name" value="GFO_IDH_MocA_C3"/>
    <property type="match status" value="1"/>
</dbReference>
<dbReference type="Pfam" id="PF01408">
    <property type="entry name" value="GFO_IDH_MocA"/>
    <property type="match status" value="1"/>
</dbReference>
<dbReference type="PANTHER" id="PTHR46368">
    <property type="match status" value="1"/>
</dbReference>
<dbReference type="AlphaFoldDB" id="A0A6J1K0W2"/>
<evidence type="ECO:0000313" key="5">
    <source>
        <dbReference type="RefSeq" id="XP_022993714.1"/>
    </source>
</evidence>
<evidence type="ECO:0000313" key="4">
    <source>
        <dbReference type="Proteomes" id="UP000504608"/>
    </source>
</evidence>
<dbReference type="InterPro" id="IPR055170">
    <property type="entry name" value="GFO_IDH_MocA-like_dom"/>
</dbReference>
<comment type="similarity">
    <text evidence="1">Belongs to the Gfo/Idh/MocA family.</text>
</comment>
<dbReference type="KEGG" id="cmax:111489631"/>
<dbReference type="Gene3D" id="3.40.50.720">
    <property type="entry name" value="NAD(P)-binding Rossmann-like Domain"/>
    <property type="match status" value="1"/>
</dbReference>
<dbReference type="PANTHER" id="PTHR46368:SF19">
    <property type="entry name" value="GFO_IDH_MOCA-LIKE OXIDOREDUCTASE N-TERMINAL DOMAIN-CONTAINING PROTEIN"/>
    <property type="match status" value="1"/>
</dbReference>
<feature type="domain" description="Gfo/Idh/MocA-like oxidoreductase N-terminal" evidence="2">
    <location>
        <begin position="6"/>
        <end position="125"/>
    </location>
</feature>
<dbReference type="GeneID" id="111489631"/>
<accession>A0A6J1K0W2</accession>
<gene>
    <name evidence="5" type="primary">LOC111489631</name>
</gene>
<keyword evidence="4" id="KW-1185">Reference proteome</keyword>
<organism evidence="4 5">
    <name type="scientific">Cucurbita maxima</name>
    <name type="common">Pumpkin</name>
    <name type="synonym">Winter squash</name>
    <dbReference type="NCBI Taxonomy" id="3661"/>
    <lineage>
        <taxon>Eukaryota</taxon>
        <taxon>Viridiplantae</taxon>
        <taxon>Streptophyta</taxon>
        <taxon>Embryophyta</taxon>
        <taxon>Tracheophyta</taxon>
        <taxon>Spermatophyta</taxon>
        <taxon>Magnoliopsida</taxon>
        <taxon>eudicotyledons</taxon>
        <taxon>Gunneridae</taxon>
        <taxon>Pentapetalae</taxon>
        <taxon>rosids</taxon>
        <taxon>fabids</taxon>
        <taxon>Cucurbitales</taxon>
        <taxon>Cucurbitaceae</taxon>
        <taxon>Cucurbiteae</taxon>
        <taxon>Cucurbita</taxon>
    </lineage>
</organism>
<dbReference type="GO" id="GO:0000166">
    <property type="term" value="F:nucleotide binding"/>
    <property type="evidence" value="ECO:0007669"/>
    <property type="project" value="InterPro"/>
</dbReference>
<dbReference type="InterPro" id="IPR036291">
    <property type="entry name" value="NAD(P)-bd_dom_sf"/>
</dbReference>
<dbReference type="InterPro" id="IPR000683">
    <property type="entry name" value="Gfo/Idh/MocA-like_OxRdtase_N"/>
</dbReference>